<evidence type="ECO:0000259" key="1">
    <source>
        <dbReference type="Pfam" id="PF13590"/>
    </source>
</evidence>
<evidence type="ECO:0000313" key="2">
    <source>
        <dbReference type="EMBL" id="MBO8433230.1"/>
    </source>
</evidence>
<sequence length="224" mass="25592">MLDICKKRCHAAGIALLGLTGLVLTSCEEYPGMEGDNTAQLISWSYYEPDTNFTQYKTFYIGDSLGVIEDDEVSITCNARSRLIKDQIVECMQNAGYELVSDKTEADLRLTMMEVTETNISISYDPGYWGGYDPWGWGYYYYPYYSYYSPYYISSAYTTQTYSIQMGDALHQYVNHDGKKVMNVVWNAVIKGLSGYNRSETEIRNAIRECFEQTACAPFQSTEE</sequence>
<reference evidence="2" key="1">
    <citation type="submission" date="2020-10" db="EMBL/GenBank/DDBJ databases">
        <authorList>
            <person name="Gilroy R."/>
        </authorList>
    </citation>
    <scope>NUCLEOTIDE SEQUENCE</scope>
    <source>
        <strain evidence="2">2889</strain>
    </source>
</reference>
<protein>
    <submittedName>
        <fullName evidence="2">DUF4136 domain-containing protein</fullName>
    </submittedName>
</protein>
<organism evidence="2 3">
    <name type="scientific">Candidatus Pullibacteroides excrementavium</name>
    <dbReference type="NCBI Taxonomy" id="2840905"/>
    <lineage>
        <taxon>Bacteria</taxon>
        <taxon>Pseudomonadati</taxon>
        <taxon>Bacteroidota</taxon>
        <taxon>Bacteroidia</taxon>
        <taxon>Bacteroidales</taxon>
        <taxon>Candidatus Pullibacteroides</taxon>
    </lineage>
</organism>
<dbReference type="Gene3D" id="3.30.160.670">
    <property type="match status" value="1"/>
</dbReference>
<dbReference type="AlphaFoldDB" id="A0A9D9DUI5"/>
<reference evidence="2" key="2">
    <citation type="journal article" date="2021" name="PeerJ">
        <title>Extensive microbial diversity within the chicken gut microbiome revealed by metagenomics and culture.</title>
        <authorList>
            <person name="Gilroy R."/>
            <person name="Ravi A."/>
            <person name="Getino M."/>
            <person name="Pursley I."/>
            <person name="Horton D.L."/>
            <person name="Alikhan N.F."/>
            <person name="Baker D."/>
            <person name="Gharbi K."/>
            <person name="Hall N."/>
            <person name="Watson M."/>
            <person name="Adriaenssens E.M."/>
            <person name="Foster-Nyarko E."/>
            <person name="Jarju S."/>
            <person name="Secka A."/>
            <person name="Antonio M."/>
            <person name="Oren A."/>
            <person name="Chaudhuri R.R."/>
            <person name="La Ragione R."/>
            <person name="Hildebrand F."/>
            <person name="Pallen M.J."/>
        </authorList>
    </citation>
    <scope>NUCLEOTIDE SEQUENCE</scope>
    <source>
        <strain evidence="2">2889</strain>
    </source>
</reference>
<accession>A0A9D9DUI5</accession>
<proteinExistence type="predicted"/>
<dbReference type="EMBL" id="JADIMZ010000120">
    <property type="protein sequence ID" value="MBO8433230.1"/>
    <property type="molecule type" value="Genomic_DNA"/>
</dbReference>
<dbReference type="Proteomes" id="UP000823612">
    <property type="component" value="Unassembled WGS sequence"/>
</dbReference>
<gene>
    <name evidence="2" type="ORF">IAB08_08090</name>
</gene>
<dbReference type="PROSITE" id="PS51257">
    <property type="entry name" value="PROKAR_LIPOPROTEIN"/>
    <property type="match status" value="1"/>
</dbReference>
<feature type="domain" description="DUF4136" evidence="1">
    <location>
        <begin position="46"/>
        <end position="213"/>
    </location>
</feature>
<dbReference type="Pfam" id="PF13590">
    <property type="entry name" value="DUF4136"/>
    <property type="match status" value="1"/>
</dbReference>
<comment type="caution">
    <text evidence="2">The sequence shown here is derived from an EMBL/GenBank/DDBJ whole genome shotgun (WGS) entry which is preliminary data.</text>
</comment>
<evidence type="ECO:0000313" key="3">
    <source>
        <dbReference type="Proteomes" id="UP000823612"/>
    </source>
</evidence>
<dbReference type="InterPro" id="IPR025411">
    <property type="entry name" value="DUF4136"/>
</dbReference>
<name>A0A9D9DUI5_9BACT</name>